<keyword evidence="5" id="KW-0408">Iron</keyword>
<dbReference type="OrthoDB" id="581608at2"/>
<dbReference type="InterPro" id="IPR051178">
    <property type="entry name" value="TfdA_dioxygenase"/>
</dbReference>
<dbReference type="SUPFAM" id="SSF51197">
    <property type="entry name" value="Clavaminate synthase-like"/>
    <property type="match status" value="1"/>
</dbReference>
<evidence type="ECO:0000256" key="2">
    <source>
        <dbReference type="ARBA" id="ARBA00022723"/>
    </source>
</evidence>
<dbReference type="InterPro" id="IPR042098">
    <property type="entry name" value="TauD-like_sf"/>
</dbReference>
<keyword evidence="4" id="KW-0560">Oxidoreductase</keyword>
<evidence type="ECO:0000259" key="6">
    <source>
        <dbReference type="Pfam" id="PF02668"/>
    </source>
</evidence>
<dbReference type="AlphaFoldDB" id="A0A2P8ER38"/>
<evidence type="ECO:0000313" key="7">
    <source>
        <dbReference type="EMBL" id="PSL11914.1"/>
    </source>
</evidence>
<dbReference type="Gene3D" id="3.60.130.10">
    <property type="entry name" value="Clavaminate synthase-like"/>
    <property type="match status" value="1"/>
</dbReference>
<dbReference type="RefSeq" id="WP_106592772.1">
    <property type="nucleotide sequence ID" value="NZ_PYGI01000021.1"/>
</dbReference>
<gene>
    <name evidence="7" type="ORF">CLV44_12122</name>
</gene>
<dbReference type="EMBL" id="PYGI01000021">
    <property type="protein sequence ID" value="PSL11914.1"/>
    <property type="molecule type" value="Genomic_DNA"/>
</dbReference>
<evidence type="ECO:0000256" key="1">
    <source>
        <dbReference type="ARBA" id="ARBA00005896"/>
    </source>
</evidence>
<evidence type="ECO:0000256" key="4">
    <source>
        <dbReference type="ARBA" id="ARBA00023002"/>
    </source>
</evidence>
<sequence>MTLIVKPLDNIGVEIQGFDITQPIDEALQQQLRDLWYEHGVLVFRNQAITPERQIEFSRIFGPLELHPLKATLSDDYPELFELESGGDKDKSMTASYKGETIVGRLDWHMDLHYTGKPNHGAVLTAVEVAGEGGLTGFGDLAKAYDVLDADTKALLDKLEVAYAFSMQRRHMRYVDLDGYEPGPHSPKKPSDVNFPDFPESVYPAAVTHPITGIKVLGIVEQFLDRVVTPHNAGLSNDESIELLERLVAHTRDPQFHYFHQWQPGDMVLWDNWRAMHCATGTPVGVRRRINRTTIQGDVQLGRVLLGE</sequence>
<feature type="domain" description="TauD/TfdA-like" evidence="6">
    <location>
        <begin position="5"/>
        <end position="294"/>
    </location>
</feature>
<dbReference type="GO" id="GO:0046872">
    <property type="term" value="F:metal ion binding"/>
    <property type="evidence" value="ECO:0007669"/>
    <property type="project" value="UniProtKB-KW"/>
</dbReference>
<dbReference type="InterPro" id="IPR003819">
    <property type="entry name" value="TauD/TfdA-like"/>
</dbReference>
<keyword evidence="2" id="KW-0479">Metal-binding</keyword>
<evidence type="ECO:0000256" key="5">
    <source>
        <dbReference type="ARBA" id="ARBA00023004"/>
    </source>
</evidence>
<comment type="caution">
    <text evidence="7">The sequence shown here is derived from an EMBL/GenBank/DDBJ whole genome shotgun (WGS) entry which is preliminary data.</text>
</comment>
<dbReference type="PANTHER" id="PTHR43779:SF3">
    <property type="entry name" value="(3R)-3-[(CARBOXYMETHYL)AMINO]FATTY ACID OXYGENASE_DECARBOXYLASE"/>
    <property type="match status" value="1"/>
</dbReference>
<evidence type="ECO:0000256" key="3">
    <source>
        <dbReference type="ARBA" id="ARBA00022964"/>
    </source>
</evidence>
<dbReference type="Pfam" id="PF02668">
    <property type="entry name" value="TauD"/>
    <property type="match status" value="1"/>
</dbReference>
<keyword evidence="8" id="KW-1185">Reference proteome</keyword>
<name>A0A2P8ER38_9GAMM</name>
<comment type="similarity">
    <text evidence="1">Belongs to the TfdA dioxygenase family.</text>
</comment>
<proteinExistence type="inferred from homology"/>
<evidence type="ECO:0000313" key="8">
    <source>
        <dbReference type="Proteomes" id="UP000242133"/>
    </source>
</evidence>
<keyword evidence="3 7" id="KW-0223">Dioxygenase</keyword>
<dbReference type="GO" id="GO:0016706">
    <property type="term" value="F:2-oxoglutarate-dependent dioxygenase activity"/>
    <property type="evidence" value="ECO:0007669"/>
    <property type="project" value="UniProtKB-ARBA"/>
</dbReference>
<accession>A0A2P8ER38</accession>
<dbReference type="Proteomes" id="UP000242133">
    <property type="component" value="Unassembled WGS sequence"/>
</dbReference>
<reference evidence="7 8" key="1">
    <citation type="submission" date="2018-03" db="EMBL/GenBank/DDBJ databases">
        <title>Genomic Encyclopedia of Archaeal and Bacterial Type Strains, Phase II (KMG-II): from individual species to whole genera.</title>
        <authorList>
            <person name="Goeker M."/>
        </authorList>
    </citation>
    <scope>NUCLEOTIDE SEQUENCE [LARGE SCALE GENOMIC DNA]</scope>
    <source>
        <strain evidence="7 8">DSM 17586</strain>
    </source>
</reference>
<dbReference type="PANTHER" id="PTHR43779">
    <property type="entry name" value="DIOXYGENASE RV0097-RELATED"/>
    <property type="match status" value="1"/>
</dbReference>
<protein>
    <submittedName>
        <fullName evidence="7">Taurine dioxygenase</fullName>
    </submittedName>
</protein>
<organism evidence="7 8">
    <name type="scientific">Marinobacterium halophilum</name>
    <dbReference type="NCBI Taxonomy" id="267374"/>
    <lineage>
        <taxon>Bacteria</taxon>
        <taxon>Pseudomonadati</taxon>
        <taxon>Pseudomonadota</taxon>
        <taxon>Gammaproteobacteria</taxon>
        <taxon>Oceanospirillales</taxon>
        <taxon>Oceanospirillaceae</taxon>
        <taxon>Marinobacterium</taxon>
    </lineage>
</organism>